<gene>
    <name evidence="1" type="ORF">V2H45_11085</name>
</gene>
<comment type="caution">
    <text evidence="1">The sequence shown here is derived from an EMBL/GenBank/DDBJ whole genome shotgun (WGS) entry which is preliminary data.</text>
</comment>
<accession>A0AAW9Q261</accession>
<name>A0AAW9Q261_9CYAN</name>
<keyword evidence="2" id="KW-1185">Reference proteome</keyword>
<evidence type="ECO:0000313" key="2">
    <source>
        <dbReference type="Proteomes" id="UP001333818"/>
    </source>
</evidence>
<organism evidence="1 2">
    <name type="scientific">Tumidithrix elongata BACA0141</name>
    <dbReference type="NCBI Taxonomy" id="2716417"/>
    <lineage>
        <taxon>Bacteria</taxon>
        <taxon>Bacillati</taxon>
        <taxon>Cyanobacteriota</taxon>
        <taxon>Cyanophyceae</taxon>
        <taxon>Pseudanabaenales</taxon>
        <taxon>Pseudanabaenaceae</taxon>
        <taxon>Tumidithrix</taxon>
        <taxon>Tumidithrix elongata</taxon>
    </lineage>
</organism>
<reference evidence="1" key="1">
    <citation type="submission" date="2024-01" db="EMBL/GenBank/DDBJ databases">
        <title>Bank of Algae and Cyanobacteria of the Azores (BACA) strain genomes.</title>
        <authorList>
            <person name="Luz R."/>
            <person name="Cordeiro R."/>
            <person name="Fonseca A."/>
            <person name="Goncalves V."/>
        </authorList>
    </citation>
    <scope>NUCLEOTIDE SEQUENCE</scope>
    <source>
        <strain evidence="1">BACA0141</strain>
    </source>
</reference>
<proteinExistence type="predicted"/>
<dbReference type="AlphaFoldDB" id="A0AAW9Q261"/>
<dbReference type="RefSeq" id="WP_408648767.1">
    <property type="nucleotide sequence ID" value="NZ_JAZBJZ010000038.1"/>
</dbReference>
<dbReference type="EMBL" id="JAZBJZ010000038">
    <property type="protein sequence ID" value="MEE3717293.1"/>
    <property type="molecule type" value="Genomic_DNA"/>
</dbReference>
<evidence type="ECO:0000313" key="1">
    <source>
        <dbReference type="EMBL" id="MEE3717293.1"/>
    </source>
</evidence>
<sequence length="53" mass="6205">MMLSLDRLSKVVGNLLFAPSLFTSNWMRSRSHNFVKFITGIEREPSRTDFRQS</sequence>
<dbReference type="Proteomes" id="UP001333818">
    <property type="component" value="Unassembled WGS sequence"/>
</dbReference>
<protein>
    <submittedName>
        <fullName evidence="1">Uncharacterized protein</fullName>
    </submittedName>
</protein>